<dbReference type="AlphaFoldDB" id="A0ABD1THT0"/>
<dbReference type="SUPFAM" id="SSF56112">
    <property type="entry name" value="Protein kinase-like (PK-like)"/>
    <property type="match status" value="1"/>
</dbReference>
<evidence type="ECO:0000313" key="3">
    <source>
        <dbReference type="Proteomes" id="UP001604336"/>
    </source>
</evidence>
<dbReference type="PROSITE" id="PS50011">
    <property type="entry name" value="PROTEIN_KINASE_DOM"/>
    <property type="match status" value="1"/>
</dbReference>
<comment type="caution">
    <text evidence="2">The sequence shown here is derived from an EMBL/GenBank/DDBJ whole genome shotgun (WGS) entry which is preliminary data.</text>
</comment>
<dbReference type="Gene3D" id="1.10.510.10">
    <property type="entry name" value="Transferase(Phosphotransferase) domain 1"/>
    <property type="match status" value="1"/>
</dbReference>
<proteinExistence type="predicted"/>
<reference evidence="3" key="1">
    <citation type="submission" date="2024-07" db="EMBL/GenBank/DDBJ databases">
        <title>Two chromosome-level genome assemblies of Korean endemic species Abeliophyllum distichum and Forsythia ovata (Oleaceae).</title>
        <authorList>
            <person name="Jang H."/>
        </authorList>
    </citation>
    <scope>NUCLEOTIDE SEQUENCE [LARGE SCALE GENOMIC DNA]</scope>
</reference>
<dbReference type="Pfam" id="PF07714">
    <property type="entry name" value="PK_Tyr_Ser-Thr"/>
    <property type="match status" value="2"/>
</dbReference>
<keyword evidence="3" id="KW-1185">Reference proteome</keyword>
<gene>
    <name evidence="2" type="ORF">Adt_17887</name>
</gene>
<dbReference type="Proteomes" id="UP001604336">
    <property type="component" value="Unassembled WGS sequence"/>
</dbReference>
<evidence type="ECO:0000259" key="1">
    <source>
        <dbReference type="PROSITE" id="PS50011"/>
    </source>
</evidence>
<organism evidence="2 3">
    <name type="scientific">Abeliophyllum distichum</name>
    <dbReference type="NCBI Taxonomy" id="126358"/>
    <lineage>
        <taxon>Eukaryota</taxon>
        <taxon>Viridiplantae</taxon>
        <taxon>Streptophyta</taxon>
        <taxon>Embryophyta</taxon>
        <taxon>Tracheophyta</taxon>
        <taxon>Spermatophyta</taxon>
        <taxon>Magnoliopsida</taxon>
        <taxon>eudicotyledons</taxon>
        <taxon>Gunneridae</taxon>
        <taxon>Pentapetalae</taxon>
        <taxon>asterids</taxon>
        <taxon>lamiids</taxon>
        <taxon>Lamiales</taxon>
        <taxon>Oleaceae</taxon>
        <taxon>Forsythieae</taxon>
        <taxon>Abeliophyllum</taxon>
    </lineage>
</organism>
<protein>
    <submittedName>
        <fullName evidence="2">LRR receptor-like serine/threonine-protein kinase</fullName>
    </submittedName>
</protein>
<dbReference type="PANTHER" id="PTHR48055">
    <property type="entry name" value="LEUCINE-RICH REPEAT RECEPTOR PROTEIN KINASE EMS1"/>
    <property type="match status" value="1"/>
</dbReference>
<accession>A0ABD1THT0</accession>
<dbReference type="InterPro" id="IPR051564">
    <property type="entry name" value="LRR_receptor-like_kinase"/>
</dbReference>
<name>A0ABD1THT0_9LAMI</name>
<dbReference type="InterPro" id="IPR011009">
    <property type="entry name" value="Kinase-like_dom_sf"/>
</dbReference>
<dbReference type="EMBL" id="JBFOLK010000005">
    <property type="protein sequence ID" value="KAL2512287.1"/>
    <property type="molecule type" value="Genomic_DNA"/>
</dbReference>
<evidence type="ECO:0000313" key="2">
    <source>
        <dbReference type="EMBL" id="KAL2512287.1"/>
    </source>
</evidence>
<sequence>MRRRNWNTLLPARSTFPITIKRISYYAVLNATNKFDEENLIGIGGIGSVYKGIFSDGMIAAIKVFNLDLESENKSFDTKCHILCNIRHKNLVKVISSCSNLDLKALVLEYIPKGNLYKWLYSSNSYLNIAQRLEIMIDVASALEYLHMDFGIAKLFTEDQRISLTKTLGTIGYIAPEYGSTRLISTMSDVYSYGIMLMEIFTKRKTTNDIFVREFTMRRWVFESFPGAIMHIMDGDAVNGFEKNIRTKESCFRSIMGLALECTAVLPEERLNLKDVLTRLKKIKTEFSKHN</sequence>
<dbReference type="Gene3D" id="3.30.200.20">
    <property type="entry name" value="Phosphorylase Kinase, domain 1"/>
    <property type="match status" value="1"/>
</dbReference>
<dbReference type="PANTHER" id="PTHR48055:SF57">
    <property type="entry name" value="PROTEIN KINASE DOMAIN-CONTAINING PROTEIN"/>
    <property type="match status" value="1"/>
</dbReference>
<dbReference type="InterPro" id="IPR001245">
    <property type="entry name" value="Ser-Thr/Tyr_kinase_cat_dom"/>
</dbReference>
<dbReference type="InterPro" id="IPR000719">
    <property type="entry name" value="Prot_kinase_dom"/>
</dbReference>
<feature type="domain" description="Protein kinase" evidence="1">
    <location>
        <begin position="35"/>
        <end position="291"/>
    </location>
</feature>